<dbReference type="RefSeq" id="WP_015756375.1">
    <property type="nucleotide sequence ID" value="NC_013216.1"/>
</dbReference>
<dbReference type="eggNOG" id="COG3335">
    <property type="taxonomic scope" value="Bacteria"/>
</dbReference>
<reference evidence="2 3" key="1">
    <citation type="journal article" date="2009" name="Stand. Genomic Sci.">
        <title>Complete genome sequence of Desulfotomaculum acetoxidans type strain (5575).</title>
        <authorList>
            <person name="Spring S."/>
            <person name="Lapidus A."/>
            <person name="Schroder M."/>
            <person name="Gleim D."/>
            <person name="Sims D."/>
            <person name="Meincke L."/>
            <person name="Glavina Del Rio T."/>
            <person name="Tice H."/>
            <person name="Copeland A."/>
            <person name="Cheng J.F."/>
            <person name="Lucas S."/>
            <person name="Chen F."/>
            <person name="Nolan M."/>
            <person name="Bruce D."/>
            <person name="Goodwin L."/>
            <person name="Pitluck S."/>
            <person name="Ivanova N."/>
            <person name="Mavromatis K."/>
            <person name="Mikhailova N."/>
            <person name="Pati A."/>
            <person name="Chen A."/>
            <person name="Palaniappan K."/>
            <person name="Land M."/>
            <person name="Hauser L."/>
            <person name="Chang Y.J."/>
            <person name="Jeffries C.D."/>
            <person name="Chain P."/>
            <person name="Saunders E."/>
            <person name="Brettin T."/>
            <person name="Detter J.C."/>
            <person name="Goker M."/>
            <person name="Bristow J."/>
            <person name="Eisen J.A."/>
            <person name="Markowitz V."/>
            <person name="Hugenholtz P."/>
            <person name="Kyrpides N.C."/>
            <person name="Klenk H.P."/>
            <person name="Han C."/>
        </authorList>
    </citation>
    <scope>NUCLEOTIDE SEQUENCE [LARGE SCALE GENOMIC DNA]</scope>
    <source>
        <strain evidence="3">ATCC 49208 / DSM 771 / VKM B-1644</strain>
    </source>
</reference>
<dbReference type="Pfam" id="PF13565">
    <property type="entry name" value="HTH_32"/>
    <property type="match status" value="1"/>
</dbReference>
<dbReference type="InterPro" id="IPR038717">
    <property type="entry name" value="Tc1-like_DDE_dom"/>
</dbReference>
<protein>
    <recommendedName>
        <fullName evidence="1">Tc1-like transposase DDE domain-containing protein</fullName>
    </recommendedName>
</protein>
<name>C8W1L2_DESAS</name>
<sequence>MSHKLKSIIKSVLKDKYRIGKPAFFKPEQIAHIVSLACQSPIENGVPSSHWTPAALAHTAIRQVIVKNISVRTVGRYLSEADLKPHQYKGWLNAKIDNPEQHQQQVAIVCQVYRNSVMMESSGYHILCTDEITGIQALEHIHEALPMRPNQVECIEQEYKRHRTTTLIASRNVVTGEIVAPLIQSTRTETDFTKHIREVVATVPKRPYIFVMDQLNTHKSETLVKWIAEQEGIPTEELGIKGVKGVLKSMETRASFLSDSTHQIRIVYTPKHSSWMNQIEIWFSILKRRLLNRRSSFSSVQDLKLRIQQFIDYYNQYLAKPFR</sequence>
<keyword evidence="3" id="KW-1185">Reference proteome</keyword>
<evidence type="ECO:0000259" key="1">
    <source>
        <dbReference type="Pfam" id="PF13358"/>
    </source>
</evidence>
<proteinExistence type="predicted"/>
<evidence type="ECO:0000313" key="2">
    <source>
        <dbReference type="EMBL" id="ACV61657.1"/>
    </source>
</evidence>
<feature type="domain" description="Tc1-like transposase DDE" evidence="1">
    <location>
        <begin position="126"/>
        <end position="303"/>
    </location>
</feature>
<accession>C8W1L2</accession>
<gene>
    <name evidence="2" type="ordered locus">Dtox_0747</name>
</gene>
<dbReference type="GO" id="GO:0003676">
    <property type="term" value="F:nucleic acid binding"/>
    <property type="evidence" value="ECO:0007669"/>
    <property type="project" value="InterPro"/>
</dbReference>
<dbReference type="EMBL" id="CP001720">
    <property type="protein sequence ID" value="ACV61657.1"/>
    <property type="molecule type" value="Genomic_DNA"/>
</dbReference>
<dbReference type="KEGG" id="dae:Dtox_0747"/>
<dbReference type="eggNOG" id="COG3415">
    <property type="taxonomic scope" value="Bacteria"/>
</dbReference>
<dbReference type="Pfam" id="PF13358">
    <property type="entry name" value="DDE_3"/>
    <property type="match status" value="1"/>
</dbReference>
<dbReference type="HOGENOM" id="CLU_041125_0_1_9"/>
<evidence type="ECO:0000313" key="3">
    <source>
        <dbReference type="Proteomes" id="UP000002217"/>
    </source>
</evidence>
<dbReference type="STRING" id="485916.Dtox_0747"/>
<dbReference type="AlphaFoldDB" id="C8W1L2"/>
<dbReference type="Gene3D" id="3.30.420.10">
    <property type="entry name" value="Ribonuclease H-like superfamily/Ribonuclease H"/>
    <property type="match status" value="1"/>
</dbReference>
<organism evidence="2 3">
    <name type="scientific">Desulfofarcimen acetoxidans (strain ATCC 49208 / DSM 771 / KCTC 5769 / VKM B-1644 / 5575)</name>
    <name type="common">Desulfotomaculum acetoxidans</name>
    <dbReference type="NCBI Taxonomy" id="485916"/>
    <lineage>
        <taxon>Bacteria</taxon>
        <taxon>Bacillati</taxon>
        <taxon>Bacillota</taxon>
        <taxon>Clostridia</taxon>
        <taxon>Eubacteriales</taxon>
        <taxon>Peptococcaceae</taxon>
        <taxon>Desulfofarcimen</taxon>
    </lineage>
</organism>
<dbReference type="InterPro" id="IPR036397">
    <property type="entry name" value="RNaseH_sf"/>
</dbReference>
<dbReference type="OrthoDB" id="1803385at2"/>
<dbReference type="Proteomes" id="UP000002217">
    <property type="component" value="Chromosome"/>
</dbReference>